<proteinExistence type="predicted"/>
<keyword evidence="3" id="KW-0677">Repeat</keyword>
<sequence>MRCLRRSPGTSPLTLRMCAQRMVSLAAVMRATSPSSVEHVLGAVREQAATSSTWTLDLSALLDRSAALGCCTPPAQAQLVSRVGAALADALATAGAPPVTTLSVTLPTADAARVVRRLCRTTALLASVESLELVVDVAAGSSAAAQDTLGGTGGGDDVAALLRELAALRRSAATSSRWMSLSVSSRDTSAVAVAAPAAAAGGGQVPQRLWDDVAVRALAELVAAAPWTRLALQHADLDACQPRVRQGLWAALGSAHASLSVLDLTGMRHTREVVASGQLRQLTRLTSLDVSHTHLEEDAVLRLLRDVHDGAGGWWRLQHLGLAQCDISEDVMSLLHTQREAACVAGDAPAALESLNVSGARLSRRVAFVLAGCLMQCPRLRHLRTRHCRLAANSLEDVAAALQHAAGLQTWELCLNRCGDDGAAALAAHARCWPALTEMDLSRCRLTSASLHPLSRALPMWDRLHTLRLVGNDLRLQPQPQSAGSASGGMGGLFAYDPSYMRSYGSGAKVPTSFELDRRDREEGRQRYRGTEELLRDDDAATPPPPPMEALGEALSMCSQLKVFDVSDCAMSDTSLKHLSRHFTGAALEELRLASNPLFGSVPGLDALVELLWRTPRLAVLDLSFTALGDLGLSMLCDGTGGADGGVLKSMSGLHTLLLSSCAVGSLGWESLAAAVGELPALRHITLHHNRTSDAALVEELLHGLSAAQVLESVDVSACVTSAEAAHRLNSSAACRALRDRGVHVLA</sequence>
<dbReference type="PANTHER" id="PTHR24113">
    <property type="entry name" value="RAN GTPASE-ACTIVATING PROTEIN 1"/>
    <property type="match status" value="1"/>
</dbReference>
<keyword evidence="6" id="KW-1185">Reference proteome</keyword>
<dbReference type="AlphaFoldDB" id="A0AAW0F2Q7"/>
<dbReference type="PANTHER" id="PTHR24113:SF12">
    <property type="entry name" value="RAN GTPASE-ACTIVATING PROTEIN 1"/>
    <property type="match status" value="1"/>
</dbReference>
<protein>
    <submittedName>
        <fullName evidence="5">Leucine Rich repeat</fullName>
    </submittedName>
</protein>
<evidence type="ECO:0000256" key="3">
    <source>
        <dbReference type="ARBA" id="ARBA00022737"/>
    </source>
</evidence>
<gene>
    <name evidence="5" type="ORF">NESM_000065900</name>
</gene>
<evidence type="ECO:0000313" key="5">
    <source>
        <dbReference type="EMBL" id="KAK7200152.1"/>
    </source>
</evidence>
<dbReference type="GO" id="GO:0005096">
    <property type="term" value="F:GTPase activator activity"/>
    <property type="evidence" value="ECO:0007669"/>
    <property type="project" value="UniProtKB-KW"/>
</dbReference>
<comment type="caution">
    <text evidence="5">The sequence shown here is derived from an EMBL/GenBank/DDBJ whole genome shotgun (WGS) entry which is preliminary data.</text>
</comment>
<evidence type="ECO:0000256" key="1">
    <source>
        <dbReference type="ARBA" id="ARBA00022468"/>
    </source>
</evidence>
<dbReference type="EMBL" id="JAECZO010000004">
    <property type="protein sequence ID" value="KAK7200152.1"/>
    <property type="molecule type" value="Genomic_DNA"/>
</dbReference>
<dbReference type="GO" id="GO:0006913">
    <property type="term" value="P:nucleocytoplasmic transport"/>
    <property type="evidence" value="ECO:0007669"/>
    <property type="project" value="TreeGrafter"/>
</dbReference>
<feature type="region of interest" description="Disordered" evidence="4">
    <location>
        <begin position="515"/>
        <end position="549"/>
    </location>
</feature>
<dbReference type="InterPro" id="IPR032675">
    <property type="entry name" value="LRR_dom_sf"/>
</dbReference>
<evidence type="ECO:0000256" key="4">
    <source>
        <dbReference type="SAM" id="MobiDB-lite"/>
    </source>
</evidence>
<evidence type="ECO:0000313" key="6">
    <source>
        <dbReference type="Proteomes" id="UP001430356"/>
    </source>
</evidence>
<dbReference type="GO" id="GO:0031267">
    <property type="term" value="F:small GTPase binding"/>
    <property type="evidence" value="ECO:0007669"/>
    <property type="project" value="TreeGrafter"/>
</dbReference>
<keyword evidence="2" id="KW-0433">Leucine-rich repeat</keyword>
<keyword evidence="1" id="KW-0343">GTPase activation</keyword>
<dbReference type="GO" id="GO:0005634">
    <property type="term" value="C:nucleus"/>
    <property type="evidence" value="ECO:0007669"/>
    <property type="project" value="TreeGrafter"/>
</dbReference>
<dbReference type="GO" id="GO:0048471">
    <property type="term" value="C:perinuclear region of cytoplasm"/>
    <property type="evidence" value="ECO:0007669"/>
    <property type="project" value="TreeGrafter"/>
</dbReference>
<dbReference type="GO" id="GO:0005829">
    <property type="term" value="C:cytosol"/>
    <property type="evidence" value="ECO:0007669"/>
    <property type="project" value="TreeGrafter"/>
</dbReference>
<dbReference type="InterPro" id="IPR027038">
    <property type="entry name" value="RanGap"/>
</dbReference>
<reference evidence="5 6" key="1">
    <citation type="journal article" date="2021" name="MBio">
        <title>A New Model Trypanosomatid, Novymonas esmeraldas: Genomic Perception of Its 'Candidatus Pandoraea novymonadis' Endosymbiont.</title>
        <authorList>
            <person name="Zakharova A."/>
            <person name="Saura A."/>
            <person name="Butenko A."/>
            <person name="Podesvova L."/>
            <person name="Warmusova S."/>
            <person name="Kostygov A.Y."/>
            <person name="Nenarokova A."/>
            <person name="Lukes J."/>
            <person name="Opperdoes F.R."/>
            <person name="Yurchenko V."/>
        </authorList>
    </citation>
    <scope>NUCLEOTIDE SEQUENCE [LARGE SCALE GENOMIC DNA]</scope>
    <source>
        <strain evidence="5 6">E262AT.01</strain>
    </source>
</reference>
<dbReference type="SMART" id="SM00368">
    <property type="entry name" value="LRR_RI"/>
    <property type="match status" value="4"/>
</dbReference>
<evidence type="ECO:0000256" key="2">
    <source>
        <dbReference type="ARBA" id="ARBA00022614"/>
    </source>
</evidence>
<feature type="compositionally biased region" description="Basic and acidic residues" evidence="4">
    <location>
        <begin position="515"/>
        <end position="539"/>
    </location>
</feature>
<dbReference type="Gene3D" id="3.80.10.10">
    <property type="entry name" value="Ribonuclease Inhibitor"/>
    <property type="match status" value="2"/>
</dbReference>
<dbReference type="Proteomes" id="UP001430356">
    <property type="component" value="Unassembled WGS sequence"/>
</dbReference>
<organism evidence="5 6">
    <name type="scientific">Novymonas esmeraldas</name>
    <dbReference type="NCBI Taxonomy" id="1808958"/>
    <lineage>
        <taxon>Eukaryota</taxon>
        <taxon>Discoba</taxon>
        <taxon>Euglenozoa</taxon>
        <taxon>Kinetoplastea</taxon>
        <taxon>Metakinetoplastina</taxon>
        <taxon>Trypanosomatida</taxon>
        <taxon>Trypanosomatidae</taxon>
        <taxon>Novymonas</taxon>
    </lineage>
</organism>
<dbReference type="SUPFAM" id="SSF52047">
    <property type="entry name" value="RNI-like"/>
    <property type="match status" value="2"/>
</dbReference>
<accession>A0AAW0F2Q7</accession>
<name>A0AAW0F2Q7_9TRYP</name>